<dbReference type="SUPFAM" id="SSF160191">
    <property type="entry name" value="YcgL-like"/>
    <property type="match status" value="1"/>
</dbReference>
<evidence type="ECO:0000256" key="1">
    <source>
        <dbReference type="HAMAP-Rule" id="MF_01866"/>
    </source>
</evidence>
<dbReference type="PANTHER" id="PTHR38109:SF1">
    <property type="entry name" value="PROTEIN YCGL"/>
    <property type="match status" value="1"/>
</dbReference>
<dbReference type="InterPro" id="IPR038068">
    <property type="entry name" value="YcgL-like_sf"/>
</dbReference>
<comment type="caution">
    <text evidence="3">The sequence shown here is derived from an EMBL/GenBank/DDBJ whole genome shotgun (WGS) entry which is preliminary data.</text>
</comment>
<organism evidence="3 4">
    <name type="scientific">Thiohalophilus thiocyanatoxydans</name>
    <dbReference type="NCBI Taxonomy" id="381308"/>
    <lineage>
        <taxon>Bacteria</taxon>
        <taxon>Pseudomonadati</taxon>
        <taxon>Pseudomonadota</taxon>
        <taxon>Gammaproteobacteria</taxon>
        <taxon>Thiohalomonadales</taxon>
        <taxon>Thiohalophilaceae</taxon>
        <taxon>Thiohalophilus</taxon>
    </lineage>
</organism>
<dbReference type="HAMAP" id="MF_01866">
    <property type="entry name" value="UPF0745"/>
    <property type="match status" value="1"/>
</dbReference>
<dbReference type="Gene3D" id="3.10.510.20">
    <property type="entry name" value="YcgL domain"/>
    <property type="match status" value="1"/>
</dbReference>
<feature type="domain" description="YcgL" evidence="2">
    <location>
        <begin position="4"/>
        <end position="86"/>
    </location>
</feature>
<dbReference type="InterPro" id="IPR027354">
    <property type="entry name" value="YcgL_dom"/>
</dbReference>
<name>A0A4R8IFK4_9GAMM</name>
<dbReference type="Proteomes" id="UP000294914">
    <property type="component" value="Unassembled WGS sequence"/>
</dbReference>
<keyword evidence="4" id="KW-1185">Reference proteome</keyword>
<evidence type="ECO:0000259" key="2">
    <source>
        <dbReference type="PROSITE" id="PS51648"/>
    </source>
</evidence>
<protein>
    <recommendedName>
        <fullName evidence="1">YcgL domain-containing protein EDC23_2505</fullName>
    </recommendedName>
</protein>
<evidence type="ECO:0000313" key="4">
    <source>
        <dbReference type="Proteomes" id="UP000294914"/>
    </source>
</evidence>
<gene>
    <name evidence="3" type="ORF">EDC23_2505</name>
</gene>
<sequence length="86" mass="9691">MNAVSCYVYRSRRKPGTYVYLPVENDWSDVPEHIQQILGETEQFLELALTPERQLALCTGADVIAAIQEQGFYLQMPPGDKSVTSL</sequence>
<proteinExistence type="inferred from homology"/>
<evidence type="ECO:0000313" key="3">
    <source>
        <dbReference type="EMBL" id="TDX99295.1"/>
    </source>
</evidence>
<dbReference type="PANTHER" id="PTHR38109">
    <property type="entry name" value="PROTEIN YCGL"/>
    <property type="match status" value="1"/>
</dbReference>
<reference evidence="3 4" key="1">
    <citation type="submission" date="2019-03" db="EMBL/GenBank/DDBJ databases">
        <title>Genomic Encyclopedia of Type Strains, Phase IV (KMG-IV): sequencing the most valuable type-strain genomes for metagenomic binning, comparative biology and taxonomic classification.</title>
        <authorList>
            <person name="Goeker M."/>
        </authorList>
    </citation>
    <scope>NUCLEOTIDE SEQUENCE [LARGE SCALE GENOMIC DNA]</scope>
    <source>
        <strain evidence="3 4">DSM 16326</strain>
    </source>
</reference>
<dbReference type="Pfam" id="PF05166">
    <property type="entry name" value="YcgL"/>
    <property type="match status" value="1"/>
</dbReference>
<dbReference type="EMBL" id="SOQX01000008">
    <property type="protein sequence ID" value="TDX99295.1"/>
    <property type="molecule type" value="Genomic_DNA"/>
</dbReference>
<accession>A0A4R8IFK4</accession>
<dbReference type="AlphaFoldDB" id="A0A4R8IFK4"/>
<dbReference type="PROSITE" id="PS51648">
    <property type="entry name" value="YCGL"/>
    <property type="match status" value="1"/>
</dbReference>